<dbReference type="AlphaFoldDB" id="I0YQC7"/>
<accession>I0YQC7</accession>
<name>I0YQC7_COCSC</name>
<proteinExistence type="predicted"/>
<evidence type="ECO:0000313" key="3">
    <source>
        <dbReference type="Proteomes" id="UP000007264"/>
    </source>
</evidence>
<evidence type="ECO:0000256" key="1">
    <source>
        <dbReference type="SAM" id="SignalP"/>
    </source>
</evidence>
<protein>
    <submittedName>
        <fullName evidence="2">Uncharacterized protein</fullName>
    </submittedName>
</protein>
<dbReference type="RefSeq" id="XP_005645140.1">
    <property type="nucleotide sequence ID" value="XM_005645083.1"/>
</dbReference>
<organism evidence="2 3">
    <name type="scientific">Coccomyxa subellipsoidea (strain C-169)</name>
    <name type="common">Green microalga</name>
    <dbReference type="NCBI Taxonomy" id="574566"/>
    <lineage>
        <taxon>Eukaryota</taxon>
        <taxon>Viridiplantae</taxon>
        <taxon>Chlorophyta</taxon>
        <taxon>core chlorophytes</taxon>
        <taxon>Trebouxiophyceae</taxon>
        <taxon>Trebouxiophyceae incertae sedis</taxon>
        <taxon>Coccomyxaceae</taxon>
        <taxon>Coccomyxa</taxon>
        <taxon>Coccomyxa subellipsoidea</taxon>
    </lineage>
</organism>
<feature type="signal peptide" evidence="1">
    <location>
        <begin position="1"/>
        <end position="21"/>
    </location>
</feature>
<keyword evidence="1" id="KW-0732">Signal</keyword>
<reference evidence="2 3" key="1">
    <citation type="journal article" date="2012" name="Genome Biol.">
        <title>The genome of the polar eukaryotic microalga coccomyxa subellipsoidea reveals traits of cold adaptation.</title>
        <authorList>
            <person name="Blanc G."/>
            <person name="Agarkova I."/>
            <person name="Grimwood J."/>
            <person name="Kuo A."/>
            <person name="Brueggeman A."/>
            <person name="Dunigan D."/>
            <person name="Gurnon J."/>
            <person name="Ladunga I."/>
            <person name="Lindquist E."/>
            <person name="Lucas S."/>
            <person name="Pangilinan J."/>
            <person name="Proschold T."/>
            <person name="Salamov A."/>
            <person name="Schmutz J."/>
            <person name="Weeks D."/>
            <person name="Yamada T."/>
            <person name="Claverie J.M."/>
            <person name="Grigoriev I."/>
            <person name="Van Etten J."/>
            <person name="Lomsadze A."/>
            <person name="Borodovsky M."/>
        </authorList>
    </citation>
    <scope>NUCLEOTIDE SEQUENCE [LARGE SCALE GENOMIC DNA]</scope>
    <source>
        <strain evidence="2 3">C-169</strain>
    </source>
</reference>
<comment type="caution">
    <text evidence="2">The sequence shown here is derived from an EMBL/GenBank/DDBJ whole genome shotgun (WGS) entry which is preliminary data.</text>
</comment>
<dbReference type="KEGG" id="csl:COCSUDRAFT_54365"/>
<keyword evidence="3" id="KW-1185">Reference proteome</keyword>
<gene>
    <name evidence="2" type="ORF">COCSUDRAFT_54365</name>
</gene>
<sequence>MKGVIAFAALTLLLAAIPAHTLTPTPIDAQPYGPVAASGVPAAAATCKAALDAAAKALTASNGDFTTVAQPAGATADNNEYLYCYTVPDAGLDVGSQTLTVFPVPDLQGKRLTQLLDSTAYPQVPSFMSIVLAIAQMLTENGQYAVTYYNWDLAKATTKTPTTIKYDLIEKIVVGANNYACGCGYKVATVGSYGI</sequence>
<dbReference type="Proteomes" id="UP000007264">
    <property type="component" value="Unassembled WGS sequence"/>
</dbReference>
<feature type="chain" id="PRO_5003636304" evidence="1">
    <location>
        <begin position="22"/>
        <end position="195"/>
    </location>
</feature>
<evidence type="ECO:0000313" key="2">
    <source>
        <dbReference type="EMBL" id="EIE20596.1"/>
    </source>
</evidence>
<dbReference type="GeneID" id="17038572"/>
<dbReference type="EMBL" id="AGSI01000015">
    <property type="protein sequence ID" value="EIE20596.1"/>
    <property type="molecule type" value="Genomic_DNA"/>
</dbReference>
<dbReference type="OrthoDB" id="10499311at2759"/>